<organism evidence="1">
    <name type="scientific">Catovirus CTV1</name>
    <dbReference type="NCBI Taxonomy" id="1977631"/>
    <lineage>
        <taxon>Viruses</taxon>
        <taxon>Varidnaviria</taxon>
        <taxon>Bamfordvirae</taxon>
        <taxon>Nucleocytoviricota</taxon>
        <taxon>Megaviricetes</taxon>
        <taxon>Imitervirales</taxon>
        <taxon>Mimiviridae</taxon>
        <taxon>Klosneuvirinae</taxon>
        <taxon>Catovirus</taxon>
    </lineage>
</organism>
<protein>
    <submittedName>
        <fullName evidence="1">Uncharacterized protein</fullName>
    </submittedName>
</protein>
<proteinExistence type="predicted"/>
<dbReference type="EMBL" id="KY684084">
    <property type="protein sequence ID" value="ARF09101.1"/>
    <property type="molecule type" value="Genomic_DNA"/>
</dbReference>
<evidence type="ECO:0000313" key="1">
    <source>
        <dbReference type="EMBL" id="ARF09101.1"/>
    </source>
</evidence>
<accession>A0A1V0SBP9</accession>
<gene>
    <name evidence="1" type="ORF">Catovirus_2_50</name>
</gene>
<sequence>MKKLNLKLISHPLEKYVIELVFFSKGNKPWKLKILLNKN</sequence>
<reference evidence="1" key="1">
    <citation type="journal article" date="2017" name="Science">
        <title>Giant viruses with an expanded complement of translation system components.</title>
        <authorList>
            <person name="Schulz F."/>
            <person name="Yutin N."/>
            <person name="Ivanova N.N."/>
            <person name="Ortega D.R."/>
            <person name="Lee T.K."/>
            <person name="Vierheilig J."/>
            <person name="Daims H."/>
            <person name="Horn M."/>
            <person name="Wagner M."/>
            <person name="Jensen G.J."/>
            <person name="Kyrpides N.C."/>
            <person name="Koonin E.V."/>
            <person name="Woyke T."/>
        </authorList>
    </citation>
    <scope>NUCLEOTIDE SEQUENCE</scope>
    <source>
        <strain evidence="1">CTV1</strain>
    </source>
</reference>
<name>A0A1V0SBP9_9VIRU</name>